<dbReference type="GO" id="GO:0080008">
    <property type="term" value="C:Cul4-RING E3 ubiquitin ligase complex"/>
    <property type="evidence" value="ECO:0007669"/>
    <property type="project" value="TreeGrafter"/>
</dbReference>
<dbReference type="EMBL" id="JAODUP010000185">
    <property type="protein sequence ID" value="KAK2157752.1"/>
    <property type="molecule type" value="Genomic_DNA"/>
</dbReference>
<comment type="caution">
    <text evidence="1">The sequence shown here is derived from an EMBL/GenBank/DDBJ whole genome shotgun (WGS) entry which is preliminary data.</text>
</comment>
<dbReference type="Proteomes" id="UP001208570">
    <property type="component" value="Unassembled WGS sequence"/>
</dbReference>
<evidence type="ECO:0000313" key="2">
    <source>
        <dbReference type="Proteomes" id="UP001208570"/>
    </source>
</evidence>
<accession>A0AAD9JRA4</accession>
<gene>
    <name evidence="1" type="ORF">LSH36_185g05052</name>
</gene>
<dbReference type="PANTHER" id="PTHR14815:SF2">
    <property type="entry name" value="DDB1- AND CUL4-ASSOCIATED FACTOR 17"/>
    <property type="match status" value="1"/>
</dbReference>
<evidence type="ECO:0000313" key="1">
    <source>
        <dbReference type="EMBL" id="KAK2157752.1"/>
    </source>
</evidence>
<sequence length="242" mass="28129">MKINKNITRHLIIRENGVRCNCRHNVQMMTHLVTSKDSHFIKVWEKHSTKLIHYDCGRIYFDNYKECYTIYGYKGHPSLLYKMPASLVTEKIEEGVICQGPLDLMEIPATYQGHKQSFLALTANNWLIRYDIDTGVILQKVYLSFRHKFRHIAWDCEEQTVVLKSTHNTMSTIAREASITQTLLMALAVFTVFPLEFVGLLEVTKNIFGQDITDSMLSQGIVIVMHQNSFVKFYSFDHILQM</sequence>
<dbReference type="GO" id="GO:0016567">
    <property type="term" value="P:protein ubiquitination"/>
    <property type="evidence" value="ECO:0007669"/>
    <property type="project" value="InterPro"/>
</dbReference>
<keyword evidence="2" id="KW-1185">Reference proteome</keyword>
<dbReference type="InterPro" id="IPR031620">
    <property type="entry name" value="DCAF17"/>
</dbReference>
<proteinExistence type="predicted"/>
<reference evidence="1" key="1">
    <citation type="journal article" date="2023" name="Mol. Biol. Evol.">
        <title>Third-Generation Sequencing Reveals the Adaptive Role of the Epigenome in Three Deep-Sea Polychaetes.</title>
        <authorList>
            <person name="Perez M."/>
            <person name="Aroh O."/>
            <person name="Sun Y."/>
            <person name="Lan Y."/>
            <person name="Juniper S.K."/>
            <person name="Young C.R."/>
            <person name="Angers B."/>
            <person name="Qian P.Y."/>
        </authorList>
    </citation>
    <scope>NUCLEOTIDE SEQUENCE</scope>
    <source>
        <strain evidence="1">P08H-3</strain>
    </source>
</reference>
<dbReference type="PANTHER" id="PTHR14815">
    <property type="entry name" value="DDB1- AND CUL4-ASSOCIATED FACTOR 17"/>
    <property type="match status" value="1"/>
</dbReference>
<protein>
    <submittedName>
        <fullName evidence="1">Uncharacterized protein</fullName>
    </submittedName>
</protein>
<dbReference type="Pfam" id="PF15802">
    <property type="entry name" value="DCAF17"/>
    <property type="match status" value="1"/>
</dbReference>
<name>A0AAD9JRA4_9ANNE</name>
<feature type="non-terminal residue" evidence="1">
    <location>
        <position position="1"/>
    </location>
</feature>
<organism evidence="1 2">
    <name type="scientific">Paralvinella palmiformis</name>
    <dbReference type="NCBI Taxonomy" id="53620"/>
    <lineage>
        <taxon>Eukaryota</taxon>
        <taxon>Metazoa</taxon>
        <taxon>Spiralia</taxon>
        <taxon>Lophotrochozoa</taxon>
        <taxon>Annelida</taxon>
        <taxon>Polychaeta</taxon>
        <taxon>Sedentaria</taxon>
        <taxon>Canalipalpata</taxon>
        <taxon>Terebellida</taxon>
        <taxon>Terebelliformia</taxon>
        <taxon>Alvinellidae</taxon>
        <taxon>Paralvinella</taxon>
    </lineage>
</organism>
<dbReference type="AlphaFoldDB" id="A0AAD9JRA4"/>